<dbReference type="EMBL" id="JALJOU010000024">
    <property type="protein sequence ID" value="KAK9837021.1"/>
    <property type="molecule type" value="Genomic_DNA"/>
</dbReference>
<feature type="domain" description="SGNH hydrolase-type esterase" evidence="1">
    <location>
        <begin position="99"/>
        <end position="214"/>
    </location>
</feature>
<dbReference type="InterPro" id="IPR036514">
    <property type="entry name" value="SGNH_hydro_sf"/>
</dbReference>
<gene>
    <name evidence="2" type="ORF">WJX81_007945</name>
</gene>
<dbReference type="AlphaFoldDB" id="A0AAW1RUH7"/>
<sequence>MQEEEADLLAQAVELSLAEAHRQRGAEGAQPAPLAGARSANVASLVPSSVLGMSTEDADEMMLVEAIRASLLEQEPQAAALPDGERRGSDAAAGAALSSASADWVAALAAAAPGWAAVNAGVNSQQRSFSIHANGLDHSATFTLDACMENVQALAGALASPGCRVAIVTLPPIGEDLDSAVNARVGQYNEALKRVARERGLALLDLHAALAERLRQRGRPQRRFRPALVRVMPDAHNAKSSLQA</sequence>
<dbReference type="SUPFAM" id="SSF52266">
    <property type="entry name" value="SGNH hydrolase"/>
    <property type="match status" value="1"/>
</dbReference>
<dbReference type="InterPro" id="IPR013830">
    <property type="entry name" value="SGNH_hydro"/>
</dbReference>
<name>A0AAW1RUH7_9CHLO</name>
<organism evidence="2 3">
    <name type="scientific">Elliptochloris bilobata</name>
    <dbReference type="NCBI Taxonomy" id="381761"/>
    <lineage>
        <taxon>Eukaryota</taxon>
        <taxon>Viridiplantae</taxon>
        <taxon>Chlorophyta</taxon>
        <taxon>core chlorophytes</taxon>
        <taxon>Trebouxiophyceae</taxon>
        <taxon>Trebouxiophyceae incertae sedis</taxon>
        <taxon>Elliptochloris clade</taxon>
        <taxon>Elliptochloris</taxon>
    </lineage>
</organism>
<evidence type="ECO:0000313" key="2">
    <source>
        <dbReference type="EMBL" id="KAK9837021.1"/>
    </source>
</evidence>
<comment type="caution">
    <text evidence="2">The sequence shown here is derived from an EMBL/GenBank/DDBJ whole genome shotgun (WGS) entry which is preliminary data.</text>
</comment>
<dbReference type="Gene3D" id="3.40.50.1110">
    <property type="entry name" value="SGNH hydrolase"/>
    <property type="match status" value="1"/>
</dbReference>
<dbReference type="Pfam" id="PF13472">
    <property type="entry name" value="Lipase_GDSL_2"/>
    <property type="match status" value="1"/>
</dbReference>
<protein>
    <recommendedName>
        <fullName evidence="1">SGNH hydrolase-type esterase domain-containing protein</fullName>
    </recommendedName>
</protein>
<evidence type="ECO:0000313" key="3">
    <source>
        <dbReference type="Proteomes" id="UP001445335"/>
    </source>
</evidence>
<evidence type="ECO:0000259" key="1">
    <source>
        <dbReference type="Pfam" id="PF13472"/>
    </source>
</evidence>
<dbReference type="Proteomes" id="UP001445335">
    <property type="component" value="Unassembled WGS sequence"/>
</dbReference>
<keyword evidence="3" id="KW-1185">Reference proteome</keyword>
<reference evidence="2 3" key="1">
    <citation type="journal article" date="2024" name="Nat. Commun.">
        <title>Phylogenomics reveals the evolutionary origins of lichenization in chlorophyte algae.</title>
        <authorList>
            <person name="Puginier C."/>
            <person name="Libourel C."/>
            <person name="Otte J."/>
            <person name="Skaloud P."/>
            <person name="Haon M."/>
            <person name="Grisel S."/>
            <person name="Petersen M."/>
            <person name="Berrin J.G."/>
            <person name="Delaux P.M."/>
            <person name="Dal Grande F."/>
            <person name="Keller J."/>
        </authorList>
    </citation>
    <scope>NUCLEOTIDE SEQUENCE [LARGE SCALE GENOMIC DNA]</scope>
    <source>
        <strain evidence="2 3">SAG 245.80</strain>
    </source>
</reference>
<accession>A0AAW1RUH7</accession>
<proteinExistence type="predicted"/>